<organism evidence="9 10">
    <name type="scientific">Globisporangium ultimum (strain ATCC 200006 / CBS 805.95 / DAOM BR144)</name>
    <name type="common">Pythium ultimum</name>
    <dbReference type="NCBI Taxonomy" id="431595"/>
    <lineage>
        <taxon>Eukaryota</taxon>
        <taxon>Sar</taxon>
        <taxon>Stramenopiles</taxon>
        <taxon>Oomycota</taxon>
        <taxon>Peronosporomycetes</taxon>
        <taxon>Pythiales</taxon>
        <taxon>Pythiaceae</taxon>
        <taxon>Globisporangium</taxon>
    </lineage>
</organism>
<dbReference type="Gene3D" id="2.60.40.2300">
    <property type="entry name" value="Neutral/alkaline non-lysosomal ceramidase, C-terminal domain"/>
    <property type="match status" value="1"/>
</dbReference>
<dbReference type="GO" id="GO:0046512">
    <property type="term" value="P:sphingosine biosynthetic process"/>
    <property type="evidence" value="ECO:0007669"/>
    <property type="project" value="TreeGrafter"/>
</dbReference>
<reference evidence="10" key="1">
    <citation type="journal article" date="2010" name="Genome Biol.">
        <title>Genome sequence of the necrotrophic plant pathogen Pythium ultimum reveals original pathogenicity mechanisms and effector repertoire.</title>
        <authorList>
            <person name="Levesque C.A."/>
            <person name="Brouwer H."/>
            <person name="Cano L."/>
            <person name="Hamilton J.P."/>
            <person name="Holt C."/>
            <person name="Huitema E."/>
            <person name="Raffaele S."/>
            <person name="Robideau G.P."/>
            <person name="Thines M."/>
            <person name="Win J."/>
            <person name="Zerillo M.M."/>
            <person name="Beakes G.W."/>
            <person name="Boore J.L."/>
            <person name="Busam D."/>
            <person name="Dumas B."/>
            <person name="Ferriera S."/>
            <person name="Fuerstenberg S.I."/>
            <person name="Gachon C.M."/>
            <person name="Gaulin E."/>
            <person name="Govers F."/>
            <person name="Grenville-Briggs L."/>
            <person name="Horner N."/>
            <person name="Hostetler J."/>
            <person name="Jiang R.H."/>
            <person name="Johnson J."/>
            <person name="Krajaejun T."/>
            <person name="Lin H."/>
            <person name="Meijer H.J."/>
            <person name="Moore B."/>
            <person name="Morris P."/>
            <person name="Phuntmart V."/>
            <person name="Puiu D."/>
            <person name="Shetty J."/>
            <person name="Stajich J.E."/>
            <person name="Tripathy S."/>
            <person name="Wawra S."/>
            <person name="van West P."/>
            <person name="Whitty B.R."/>
            <person name="Coutinho P.M."/>
            <person name="Henrissat B."/>
            <person name="Martin F."/>
            <person name="Thomas P.D."/>
            <person name="Tyler B.M."/>
            <person name="De Vries R.P."/>
            <person name="Kamoun S."/>
            <person name="Yandell M."/>
            <person name="Tisserat N."/>
            <person name="Buell C.R."/>
        </authorList>
    </citation>
    <scope>NUCLEOTIDE SEQUENCE</scope>
    <source>
        <strain evidence="10">DAOM:BR144</strain>
    </source>
</reference>
<dbReference type="GO" id="GO:0042759">
    <property type="term" value="P:long-chain fatty acid biosynthetic process"/>
    <property type="evidence" value="ECO:0007669"/>
    <property type="project" value="TreeGrafter"/>
</dbReference>
<evidence type="ECO:0000259" key="8">
    <source>
        <dbReference type="Pfam" id="PF17048"/>
    </source>
</evidence>
<proteinExistence type="inferred from homology"/>
<dbReference type="STRING" id="431595.K3WW21"/>
<reference evidence="10" key="2">
    <citation type="submission" date="2010-04" db="EMBL/GenBank/DDBJ databases">
        <authorList>
            <person name="Buell R."/>
            <person name="Hamilton J."/>
            <person name="Hostetler J."/>
        </authorList>
    </citation>
    <scope>NUCLEOTIDE SEQUENCE [LARGE SCALE GENOMIC DNA]</scope>
    <source>
        <strain evidence="10">DAOM:BR144</strain>
    </source>
</reference>
<feature type="binding site" evidence="4">
    <location>
        <position position="461"/>
    </location>
    <ligand>
        <name>Zn(2+)</name>
        <dbReference type="ChEBI" id="CHEBI:29105"/>
    </ligand>
</feature>
<dbReference type="HOGENOM" id="CLU_011300_2_0_1"/>
<keyword evidence="2 5" id="KW-0378">Hydrolase</keyword>
<keyword evidence="10" id="KW-1185">Reference proteome</keyword>
<dbReference type="InterPro" id="IPR031329">
    <property type="entry name" value="NEUT/ALK_ceramidase_N"/>
</dbReference>
<dbReference type="eggNOG" id="KOG2232">
    <property type="taxonomic scope" value="Eukaryota"/>
</dbReference>
<dbReference type="InParanoid" id="K3WW21"/>
<evidence type="ECO:0000313" key="10">
    <source>
        <dbReference type="Proteomes" id="UP000019132"/>
    </source>
</evidence>
<evidence type="ECO:0000256" key="1">
    <source>
        <dbReference type="ARBA" id="ARBA00009835"/>
    </source>
</evidence>
<comment type="similarity">
    <text evidence="1 5">Belongs to the neutral ceramidase family.</text>
</comment>
<evidence type="ECO:0000256" key="4">
    <source>
        <dbReference type="PIRSR" id="PIRSR606823-2"/>
    </source>
</evidence>
<dbReference type="VEuPathDB" id="FungiDB:PYU1_G009151"/>
<dbReference type="GO" id="GO:0017040">
    <property type="term" value="F:N-acylsphingosine amidohydrolase activity"/>
    <property type="evidence" value="ECO:0007669"/>
    <property type="project" value="UniProtKB-UniRule"/>
</dbReference>
<evidence type="ECO:0000259" key="7">
    <source>
        <dbReference type="Pfam" id="PF04734"/>
    </source>
</evidence>
<keyword evidence="5" id="KW-0443">Lipid metabolism</keyword>
<dbReference type="EMBL" id="GL376632">
    <property type="status" value="NOT_ANNOTATED_CDS"/>
    <property type="molecule type" value="Genomic_DNA"/>
</dbReference>
<dbReference type="AlphaFoldDB" id="K3WW21"/>
<feature type="active site" description="Nucleophile" evidence="3">
    <location>
        <position position="289"/>
    </location>
</feature>
<dbReference type="GO" id="GO:0046872">
    <property type="term" value="F:metal ion binding"/>
    <property type="evidence" value="ECO:0007669"/>
    <property type="project" value="UniProtKB-KW"/>
</dbReference>
<evidence type="ECO:0000256" key="6">
    <source>
        <dbReference type="SAM" id="SignalP"/>
    </source>
</evidence>
<protein>
    <recommendedName>
        <fullName evidence="5">Neutral ceramidase</fullName>
        <ecNumber evidence="5">3.5.1.23</ecNumber>
    </recommendedName>
</protein>
<feature type="domain" description="Neutral/alkaline non-lysosomal ceramidase N-terminal" evidence="7">
    <location>
        <begin position="41"/>
        <end position="527"/>
    </location>
</feature>
<keyword evidence="4" id="KW-0862">Zinc</keyword>
<dbReference type="PANTHER" id="PTHR12670">
    <property type="entry name" value="CERAMIDASE"/>
    <property type="match status" value="1"/>
</dbReference>
<keyword evidence="5" id="KW-0746">Sphingolipid metabolism</keyword>
<feature type="chain" id="PRO_5003868293" description="Neutral ceramidase" evidence="6">
    <location>
        <begin position="35"/>
        <end position="719"/>
    </location>
</feature>
<dbReference type="GO" id="GO:0005576">
    <property type="term" value="C:extracellular region"/>
    <property type="evidence" value="ECO:0007669"/>
    <property type="project" value="TreeGrafter"/>
</dbReference>
<comment type="catalytic activity">
    <reaction evidence="5">
        <text>an N-acylsphing-4-enine + H2O = sphing-4-enine + a fatty acid</text>
        <dbReference type="Rhea" id="RHEA:20856"/>
        <dbReference type="ChEBI" id="CHEBI:15377"/>
        <dbReference type="ChEBI" id="CHEBI:28868"/>
        <dbReference type="ChEBI" id="CHEBI:52639"/>
        <dbReference type="ChEBI" id="CHEBI:57756"/>
        <dbReference type="EC" id="3.5.1.23"/>
    </reaction>
</comment>
<dbReference type="EnsemblProtists" id="PYU1_T009169">
    <property type="protein sequence ID" value="PYU1_T009169"/>
    <property type="gene ID" value="PYU1_G009151"/>
</dbReference>
<reference evidence="9" key="3">
    <citation type="submission" date="2015-02" db="UniProtKB">
        <authorList>
            <consortium name="EnsemblProtists"/>
        </authorList>
    </citation>
    <scope>IDENTIFICATION</scope>
    <source>
        <strain evidence="9">DAOM BR144</strain>
    </source>
</reference>
<dbReference type="GO" id="GO:0046514">
    <property type="term" value="P:ceramide catabolic process"/>
    <property type="evidence" value="ECO:0007669"/>
    <property type="project" value="InterPro"/>
</dbReference>
<sequence>MQSNCFRSLPLLVRRPQRCQSLVLLLLLLSLSSAVIHGAEYRVGIGKSDITGPAAEIGMMGYGDAQQKAGGILNRLYARAFVIEEADKHSTAVRVLIVHCDLHAVYQLVHQEVLRRLKLEYNGVYTEQNVVLHATHTHGGPGGMSAYFLYDVSIFGYLEENFAVIVDGIMRAVEIAHRCIVAGTIHFSRGEVIDGGVNRSPEAYGANPEQELRKYKSNHDDELRLLQFRDAKEDTLLGVLAFYPVHPTSLTRFNSLITGDNKGYAEFLLEQRFPGLVAAVGISNAGDVSPNLVDNGDGTFSGEGATDLESAEIIGKRQADTILDLLQQKDVTSMLVSGSLRSHLSYVDFANVTIKNRTPTESEPYADRTCPGVLGQNFGAGTEDGRGFAVLKEGSLDANRLFKVLSQLVKVTPEWIQQCHTNNKVPLLATGLMLPVKWVPEILPVQVVKLGQIGLAVTNFEVSTMAGRRIRATVQDVLAKVGVQDVEVVAMSNAYAQYVTTKEEYMTQHYEGASTLFGPNQLEALQQELARVAASVVDPSIPIDVGPMPPQFNRSSLYSFQTPVVVDTPGWGKQFGDLRVDAREAYVIGSNVTVAFYGGHPRNQFAKIHSFCDVEMETASGKFETLFTDSHWDVRYLWQRTWLTESTSTCQWLLRRATPDNSVAIASGRYRVRHRGYSKSITGEMAYYEGASSAFHVMSTGADDLTSMATAQVCVAEVC</sequence>
<keyword evidence="4" id="KW-0479">Metal-binding</keyword>
<dbReference type="Pfam" id="PF17048">
    <property type="entry name" value="Ceramidse_alk_C"/>
    <property type="match status" value="1"/>
</dbReference>
<keyword evidence="6" id="KW-0732">Signal</keyword>
<feature type="binding site" evidence="4">
    <location>
        <position position="136"/>
    </location>
    <ligand>
        <name>Zn(2+)</name>
        <dbReference type="ChEBI" id="CHEBI:29105"/>
    </ligand>
</feature>
<comment type="cofactor">
    <cofactor evidence="4">
        <name>Zn(2+)</name>
        <dbReference type="ChEBI" id="CHEBI:29105"/>
    </cofactor>
    <text evidence="4">Binds 1 zinc ion per subunit.</text>
</comment>
<dbReference type="InterPro" id="IPR031331">
    <property type="entry name" value="NEUT/ALK_ceramidase_C"/>
</dbReference>
<evidence type="ECO:0000256" key="5">
    <source>
        <dbReference type="RuleBase" id="RU366019"/>
    </source>
</evidence>
<dbReference type="Pfam" id="PF04734">
    <property type="entry name" value="Ceramidase_alk"/>
    <property type="match status" value="1"/>
</dbReference>
<dbReference type="InterPro" id="IPR038445">
    <property type="entry name" value="NCDase_C_sf"/>
</dbReference>
<feature type="binding site" evidence="4">
    <location>
        <position position="498"/>
    </location>
    <ligand>
        <name>Zn(2+)</name>
        <dbReference type="ChEBI" id="CHEBI:29105"/>
    </ligand>
</feature>
<feature type="domain" description="Neutral/alkaline non-lysosomal ceramidase C-terminal" evidence="8">
    <location>
        <begin position="536"/>
        <end position="697"/>
    </location>
</feature>
<feature type="binding site" evidence="4">
    <location>
        <position position="246"/>
    </location>
    <ligand>
        <name>Zn(2+)</name>
        <dbReference type="ChEBI" id="CHEBI:29105"/>
    </ligand>
</feature>
<dbReference type="InterPro" id="IPR006823">
    <property type="entry name" value="Ceramidase_alk"/>
</dbReference>
<evidence type="ECO:0000256" key="2">
    <source>
        <dbReference type="ARBA" id="ARBA00022801"/>
    </source>
</evidence>
<dbReference type="GO" id="GO:0016020">
    <property type="term" value="C:membrane"/>
    <property type="evidence" value="ECO:0007669"/>
    <property type="project" value="GOC"/>
</dbReference>
<dbReference type="EC" id="3.5.1.23" evidence="5"/>
<evidence type="ECO:0000313" key="9">
    <source>
        <dbReference type="EnsemblProtists" id="PYU1_T009169"/>
    </source>
</evidence>
<dbReference type="PANTHER" id="PTHR12670:SF1">
    <property type="entry name" value="NEUTRAL CERAMIDASE"/>
    <property type="match status" value="1"/>
</dbReference>
<dbReference type="Proteomes" id="UP000019132">
    <property type="component" value="Unassembled WGS sequence"/>
</dbReference>
<accession>K3WW21</accession>
<feature type="signal peptide" evidence="6">
    <location>
        <begin position="1"/>
        <end position="34"/>
    </location>
</feature>
<name>K3WW21_GLOUD</name>
<evidence type="ECO:0000256" key="3">
    <source>
        <dbReference type="PIRSR" id="PIRSR606823-1"/>
    </source>
</evidence>